<evidence type="ECO:0000313" key="3">
    <source>
        <dbReference type="Proteomes" id="UP000664844"/>
    </source>
</evidence>
<dbReference type="Proteomes" id="UP000664844">
    <property type="component" value="Unassembled WGS sequence"/>
</dbReference>
<organism evidence="2 3">
    <name type="scientific">Phormidium pseudopriestleyi FRX01</name>
    <dbReference type="NCBI Taxonomy" id="1759528"/>
    <lineage>
        <taxon>Bacteria</taxon>
        <taxon>Bacillati</taxon>
        <taxon>Cyanobacteriota</taxon>
        <taxon>Cyanophyceae</taxon>
        <taxon>Oscillatoriophycideae</taxon>
        <taxon>Oscillatoriales</taxon>
        <taxon>Oscillatoriaceae</taxon>
        <taxon>Phormidium</taxon>
    </lineage>
</organism>
<evidence type="ECO:0000313" key="2">
    <source>
        <dbReference type="EMBL" id="MBO0349012.1"/>
    </source>
</evidence>
<proteinExistence type="predicted"/>
<dbReference type="EMBL" id="JAFLQW010000219">
    <property type="protein sequence ID" value="MBO0349012.1"/>
    <property type="molecule type" value="Genomic_DNA"/>
</dbReference>
<gene>
    <name evidence="2" type="ORF">J0895_07845</name>
</gene>
<reference evidence="2 3" key="1">
    <citation type="submission" date="2021-03" db="EMBL/GenBank/DDBJ databases">
        <title>Metabolic Capacity of the Antarctic Cyanobacterium Phormidium pseudopriestleyi that Sustains Oxygenic Photosynthesis in the Presence of Hydrogen Sulfide.</title>
        <authorList>
            <person name="Lumian J.E."/>
            <person name="Jungblut A.D."/>
            <person name="Dillon M.L."/>
            <person name="Hawes I."/>
            <person name="Doran P.T."/>
            <person name="Mackey T.J."/>
            <person name="Dick G.J."/>
            <person name="Grettenberger C.L."/>
            <person name="Sumner D.Y."/>
        </authorList>
    </citation>
    <scope>NUCLEOTIDE SEQUENCE [LARGE SCALE GENOMIC DNA]</scope>
    <source>
        <strain evidence="2 3">FRX01</strain>
    </source>
</reference>
<protein>
    <submittedName>
        <fullName evidence="2">Uncharacterized protein</fullName>
    </submittedName>
</protein>
<sequence length="272" mass="30395">MMVEAMENYGEEPGDRSRLAALKPLGIQKPFLPHQPLGQKLFEPQFLNSIARESLTSFELEAAIAPGEEKPVEELEQFQQEPPAEILELTEIAIATGERQTLGQWNSIGDRPTQVTMSANPFPQLPLTLSLEEIPRDFSELSALTPFASPPLDLGIASTTSSMPTAWTNLEDLLTQTAQIDTDREFVLTPWGVQRETPPEPKGDRSPVPVQNPPDYPDPRSREVTITAPGYGATPEPENLEILARKVYDLIKQRLTIDRERNGGRYSRRSPW</sequence>
<name>A0ABS3FPG8_9CYAN</name>
<keyword evidence="3" id="KW-1185">Reference proteome</keyword>
<evidence type="ECO:0000256" key="1">
    <source>
        <dbReference type="SAM" id="MobiDB-lite"/>
    </source>
</evidence>
<dbReference type="RefSeq" id="WP_207087547.1">
    <property type="nucleotide sequence ID" value="NZ_JAFLQW010000219.1"/>
</dbReference>
<accession>A0ABS3FPG8</accession>
<feature type="region of interest" description="Disordered" evidence="1">
    <location>
        <begin position="190"/>
        <end position="237"/>
    </location>
</feature>
<comment type="caution">
    <text evidence="2">The sequence shown here is derived from an EMBL/GenBank/DDBJ whole genome shotgun (WGS) entry which is preliminary data.</text>
</comment>